<proteinExistence type="predicted"/>
<organism evidence="1">
    <name type="scientific">viral metagenome</name>
    <dbReference type="NCBI Taxonomy" id="1070528"/>
    <lineage>
        <taxon>unclassified sequences</taxon>
        <taxon>metagenomes</taxon>
        <taxon>organismal metagenomes</taxon>
    </lineage>
</organism>
<protein>
    <submittedName>
        <fullName evidence="1">Uncharacterized protein</fullName>
    </submittedName>
</protein>
<reference evidence="1" key="1">
    <citation type="journal article" date="2020" name="Nature">
        <title>Giant virus diversity and host interactions through global metagenomics.</title>
        <authorList>
            <person name="Schulz F."/>
            <person name="Roux S."/>
            <person name="Paez-Espino D."/>
            <person name="Jungbluth S."/>
            <person name="Walsh D.A."/>
            <person name="Denef V.J."/>
            <person name="McMahon K.D."/>
            <person name="Konstantinidis K.T."/>
            <person name="Eloe-Fadrosh E.A."/>
            <person name="Kyrpides N.C."/>
            <person name="Woyke T."/>
        </authorList>
    </citation>
    <scope>NUCLEOTIDE SEQUENCE</scope>
    <source>
        <strain evidence="1">GVMAG-M-3300009187-29</strain>
    </source>
</reference>
<sequence length="67" mass="7894">MSVIPNHKRRSLREKIINQSISRDRSKLIRKTVKRLSPIDETGTWTTVLSVQNGGRLVRKRRTIKKR</sequence>
<dbReference type="AlphaFoldDB" id="A0A6C0B479"/>
<accession>A0A6C0B479</accession>
<evidence type="ECO:0000313" key="1">
    <source>
        <dbReference type="EMBL" id="QHS86283.1"/>
    </source>
</evidence>
<dbReference type="EMBL" id="MN739052">
    <property type="protein sequence ID" value="QHS86283.1"/>
    <property type="molecule type" value="Genomic_DNA"/>
</dbReference>
<name>A0A6C0B479_9ZZZZ</name>